<evidence type="ECO:0000313" key="15">
    <source>
        <dbReference type="Proteomes" id="UP001377567"/>
    </source>
</evidence>
<evidence type="ECO:0000256" key="10">
    <source>
        <dbReference type="ARBA" id="ARBA00022801"/>
    </source>
</evidence>
<dbReference type="EC" id="3.1.3.89" evidence="8"/>
<evidence type="ECO:0000256" key="9">
    <source>
        <dbReference type="ARBA" id="ARBA00022723"/>
    </source>
</evidence>
<comment type="catalytic activity">
    <reaction evidence="1">
        <text>a 2'-deoxyribonucleoside 5'-phosphate + H2O = a 2'-deoxyribonucleoside + phosphate</text>
        <dbReference type="Rhea" id="RHEA:36167"/>
        <dbReference type="ChEBI" id="CHEBI:15377"/>
        <dbReference type="ChEBI" id="CHEBI:18274"/>
        <dbReference type="ChEBI" id="CHEBI:43474"/>
        <dbReference type="ChEBI" id="CHEBI:65317"/>
        <dbReference type="EC" id="3.1.3.89"/>
    </reaction>
</comment>
<dbReference type="InterPro" id="IPR006674">
    <property type="entry name" value="HD_domain"/>
</dbReference>
<keyword evidence="10" id="KW-0378">Hydrolase</keyword>
<keyword evidence="11" id="KW-0460">Magnesium</keyword>
<dbReference type="SMART" id="SM00471">
    <property type="entry name" value="HDc"/>
    <property type="match status" value="1"/>
</dbReference>
<dbReference type="GO" id="GO:0046872">
    <property type="term" value="F:metal ion binding"/>
    <property type="evidence" value="ECO:0007669"/>
    <property type="project" value="UniProtKB-KW"/>
</dbReference>
<comment type="cofactor">
    <cofactor evidence="3">
        <name>Co(2+)</name>
        <dbReference type="ChEBI" id="CHEBI:48828"/>
    </cofactor>
</comment>
<keyword evidence="15" id="KW-1185">Reference proteome</keyword>
<dbReference type="GO" id="GO:0009159">
    <property type="term" value="P:deoxyribonucleoside monophosphate catabolic process"/>
    <property type="evidence" value="ECO:0007669"/>
    <property type="project" value="UniProtKB-ARBA"/>
</dbReference>
<dbReference type="AlphaFoldDB" id="A0AAV5S227"/>
<dbReference type="PANTHER" id="PTHR11845:SF13">
    <property type="entry name" value="5'-DEOXYNUCLEOTIDASE HDDC2"/>
    <property type="match status" value="1"/>
</dbReference>
<dbReference type="PANTHER" id="PTHR11845">
    <property type="entry name" value="5'-DEOXYNUCLEOTIDASE HDDC2"/>
    <property type="match status" value="1"/>
</dbReference>
<dbReference type="InterPro" id="IPR039356">
    <property type="entry name" value="YfbR/HDDC2"/>
</dbReference>
<evidence type="ECO:0000256" key="3">
    <source>
        <dbReference type="ARBA" id="ARBA00001941"/>
    </source>
</evidence>
<organism evidence="14 15">
    <name type="scientific">Maudiozyma humilis</name>
    <name type="common">Sour dough yeast</name>
    <name type="synonym">Kazachstania humilis</name>
    <dbReference type="NCBI Taxonomy" id="51915"/>
    <lineage>
        <taxon>Eukaryota</taxon>
        <taxon>Fungi</taxon>
        <taxon>Dikarya</taxon>
        <taxon>Ascomycota</taxon>
        <taxon>Saccharomycotina</taxon>
        <taxon>Saccharomycetes</taxon>
        <taxon>Saccharomycetales</taxon>
        <taxon>Saccharomycetaceae</taxon>
        <taxon>Maudiozyma</taxon>
    </lineage>
</organism>
<comment type="function">
    <text evidence="5">Catalyzes the dephosphorylation of the nucleoside 5'-monophosphates deoxyadenosine monophosphate (dAMP), deoxycytidine monophosphate (dCMP), deoxyguanosine monophosphate (dGMP) and deoxythymidine monophosphate (dTMP).</text>
</comment>
<evidence type="ECO:0000256" key="1">
    <source>
        <dbReference type="ARBA" id="ARBA00001638"/>
    </source>
</evidence>
<comment type="cofactor">
    <cofactor evidence="4">
        <name>Mg(2+)</name>
        <dbReference type="ChEBI" id="CHEBI:18420"/>
    </cofactor>
</comment>
<proteinExistence type="inferred from homology"/>
<evidence type="ECO:0000256" key="12">
    <source>
        <dbReference type="ARBA" id="ARBA00023285"/>
    </source>
</evidence>
<dbReference type="Proteomes" id="UP001377567">
    <property type="component" value="Unassembled WGS sequence"/>
</dbReference>
<evidence type="ECO:0000256" key="4">
    <source>
        <dbReference type="ARBA" id="ARBA00001946"/>
    </source>
</evidence>
<evidence type="ECO:0000256" key="5">
    <source>
        <dbReference type="ARBA" id="ARBA00004074"/>
    </source>
</evidence>
<comment type="caution">
    <text evidence="14">The sequence shown here is derived from an EMBL/GenBank/DDBJ whole genome shotgun (WGS) entry which is preliminary data.</text>
</comment>
<dbReference type="Gene3D" id="1.10.3210.10">
    <property type="entry name" value="Hypothetical protein af1432"/>
    <property type="match status" value="1"/>
</dbReference>
<gene>
    <name evidence="14" type="ORF">DAKH74_043670</name>
</gene>
<evidence type="ECO:0000313" key="14">
    <source>
        <dbReference type="EMBL" id="GMM57751.1"/>
    </source>
</evidence>
<comment type="subunit">
    <text evidence="7">Homodimer.</text>
</comment>
<protein>
    <recommendedName>
        <fullName evidence="8">5'-deoxynucleotidase</fullName>
        <ecNumber evidence="8">3.1.3.89</ecNumber>
    </recommendedName>
</protein>
<feature type="domain" description="HD/PDEase" evidence="13">
    <location>
        <begin position="64"/>
        <end position="183"/>
    </location>
</feature>
<dbReference type="FunFam" id="1.10.3210.10:FF:000011">
    <property type="entry name" value="HD domain-containing protein 2"/>
    <property type="match status" value="1"/>
</dbReference>
<reference evidence="14 15" key="1">
    <citation type="journal article" date="2023" name="Elife">
        <title>Identification of key yeast species and microbe-microbe interactions impacting larval growth of Drosophila in the wild.</title>
        <authorList>
            <person name="Mure A."/>
            <person name="Sugiura Y."/>
            <person name="Maeda R."/>
            <person name="Honda K."/>
            <person name="Sakurai N."/>
            <person name="Takahashi Y."/>
            <person name="Watada M."/>
            <person name="Katoh T."/>
            <person name="Gotoh A."/>
            <person name="Gotoh Y."/>
            <person name="Taniguchi I."/>
            <person name="Nakamura K."/>
            <person name="Hayashi T."/>
            <person name="Katayama T."/>
            <person name="Uemura T."/>
            <person name="Hattori Y."/>
        </authorList>
    </citation>
    <scope>NUCLEOTIDE SEQUENCE [LARGE SCALE GENOMIC DNA]</scope>
    <source>
        <strain evidence="14 15">KH-74</strain>
    </source>
</reference>
<evidence type="ECO:0000256" key="8">
    <source>
        <dbReference type="ARBA" id="ARBA00012964"/>
    </source>
</evidence>
<accession>A0AAV5S227</accession>
<keyword evidence="9" id="KW-0479">Metal-binding</keyword>
<dbReference type="Pfam" id="PF13023">
    <property type="entry name" value="HD_3"/>
    <property type="match status" value="1"/>
</dbReference>
<keyword evidence="12" id="KW-0170">Cobalt</keyword>
<sequence>MSPALVESSSAAPPALWDPRDNVPESVRGFLEQKQPNNMLAFLNVVQQLKVQKRTGWLDYQMTECESIADHMYRMSIISLLIANPDVNRDRCVRIALVHDMAEALVGDITPVDPIGKDEKHRREEATMRYVCDEIVRPISAAGAREMLADFLEYESIGSLEARYVKDIDKYELLVQCFEYEQAHGGKLNFQEFFVAREWIATPEVSKWADDLIEARRAYFDSLEK</sequence>
<name>A0AAV5S227_MAUHU</name>
<evidence type="ECO:0000256" key="11">
    <source>
        <dbReference type="ARBA" id="ARBA00022842"/>
    </source>
</evidence>
<dbReference type="SUPFAM" id="SSF109604">
    <property type="entry name" value="HD-domain/PDEase-like"/>
    <property type="match status" value="1"/>
</dbReference>
<dbReference type="InterPro" id="IPR003607">
    <property type="entry name" value="HD/PDEase_dom"/>
</dbReference>
<evidence type="ECO:0000256" key="6">
    <source>
        <dbReference type="ARBA" id="ARBA00009999"/>
    </source>
</evidence>
<dbReference type="GO" id="GO:0005737">
    <property type="term" value="C:cytoplasm"/>
    <property type="evidence" value="ECO:0007669"/>
    <property type="project" value="TreeGrafter"/>
</dbReference>
<evidence type="ECO:0000256" key="2">
    <source>
        <dbReference type="ARBA" id="ARBA00001936"/>
    </source>
</evidence>
<dbReference type="GO" id="GO:0002953">
    <property type="term" value="F:5'-deoxynucleotidase activity"/>
    <property type="evidence" value="ECO:0007669"/>
    <property type="project" value="UniProtKB-EC"/>
</dbReference>
<dbReference type="EMBL" id="BTGD01000016">
    <property type="protein sequence ID" value="GMM57751.1"/>
    <property type="molecule type" value="Genomic_DNA"/>
</dbReference>
<evidence type="ECO:0000256" key="7">
    <source>
        <dbReference type="ARBA" id="ARBA00011738"/>
    </source>
</evidence>
<comment type="cofactor">
    <cofactor evidence="2">
        <name>Mn(2+)</name>
        <dbReference type="ChEBI" id="CHEBI:29035"/>
    </cofactor>
</comment>
<evidence type="ECO:0000259" key="13">
    <source>
        <dbReference type="SMART" id="SM00471"/>
    </source>
</evidence>
<comment type="similarity">
    <text evidence="6">Belongs to the HDDC2 family.</text>
</comment>